<dbReference type="EMBL" id="UINC01018638">
    <property type="protein sequence ID" value="SVA78458.1"/>
    <property type="molecule type" value="Genomic_DNA"/>
</dbReference>
<dbReference type="AlphaFoldDB" id="A0A381YN45"/>
<sequence>VAALPDSYRDATVALPIQLNPNNDASSLRLELVVHVEKGLSAAVDNETVSSTETRYGSGEPPAFSLLSVRPPVEDVNLAAITWLFQVITCPVVAPTRPCQNGWPCSAV</sequence>
<protein>
    <submittedName>
        <fullName evidence="1">Uncharacterized protein</fullName>
    </submittedName>
</protein>
<reference evidence="1" key="1">
    <citation type="submission" date="2018-05" db="EMBL/GenBank/DDBJ databases">
        <authorList>
            <person name="Lanie J.A."/>
            <person name="Ng W.-L."/>
            <person name="Kazmierczak K.M."/>
            <person name="Andrzejewski T.M."/>
            <person name="Davidsen T.M."/>
            <person name="Wayne K.J."/>
            <person name="Tettelin H."/>
            <person name="Glass J.I."/>
            <person name="Rusch D."/>
            <person name="Podicherti R."/>
            <person name="Tsui H.-C.T."/>
            <person name="Winkler M.E."/>
        </authorList>
    </citation>
    <scope>NUCLEOTIDE SEQUENCE</scope>
</reference>
<accession>A0A381YN45</accession>
<feature type="non-terminal residue" evidence="1">
    <location>
        <position position="1"/>
    </location>
</feature>
<organism evidence="1">
    <name type="scientific">marine metagenome</name>
    <dbReference type="NCBI Taxonomy" id="408172"/>
    <lineage>
        <taxon>unclassified sequences</taxon>
        <taxon>metagenomes</taxon>
        <taxon>ecological metagenomes</taxon>
    </lineage>
</organism>
<gene>
    <name evidence="1" type="ORF">METZ01_LOCUS131312</name>
</gene>
<evidence type="ECO:0000313" key="1">
    <source>
        <dbReference type="EMBL" id="SVA78458.1"/>
    </source>
</evidence>
<proteinExistence type="predicted"/>
<name>A0A381YN45_9ZZZZ</name>